<organism evidence="1 2">
    <name type="scientific">Babesia duncani</name>
    <dbReference type="NCBI Taxonomy" id="323732"/>
    <lineage>
        <taxon>Eukaryota</taxon>
        <taxon>Sar</taxon>
        <taxon>Alveolata</taxon>
        <taxon>Apicomplexa</taxon>
        <taxon>Aconoidasida</taxon>
        <taxon>Piroplasmida</taxon>
        <taxon>Babesiidae</taxon>
        <taxon>Babesia</taxon>
    </lineage>
</organism>
<accession>A0AAD9PPN5</accession>
<dbReference type="RefSeq" id="XP_067805275.1">
    <property type="nucleotide sequence ID" value="XM_067946484.1"/>
</dbReference>
<gene>
    <name evidence="1" type="ORF">BdWA1_001448</name>
</gene>
<proteinExistence type="predicted"/>
<dbReference type="GeneID" id="94335746"/>
<dbReference type="KEGG" id="bdw:94335746"/>
<keyword evidence="2" id="KW-1185">Reference proteome</keyword>
<evidence type="ECO:0000313" key="1">
    <source>
        <dbReference type="EMBL" id="KAK2198433.1"/>
    </source>
</evidence>
<protein>
    <submittedName>
        <fullName evidence="1">Uncharacterized protein</fullName>
    </submittedName>
</protein>
<reference evidence="1" key="1">
    <citation type="journal article" date="2023" name="Nat. Microbiol.">
        <title>Babesia duncani multi-omics identifies virulence factors and drug targets.</title>
        <authorList>
            <person name="Singh P."/>
            <person name="Lonardi S."/>
            <person name="Liang Q."/>
            <person name="Vydyam P."/>
            <person name="Khabirova E."/>
            <person name="Fang T."/>
            <person name="Gihaz S."/>
            <person name="Thekkiniath J."/>
            <person name="Munshi M."/>
            <person name="Abel S."/>
            <person name="Ciampossin L."/>
            <person name="Batugedara G."/>
            <person name="Gupta M."/>
            <person name="Lu X.M."/>
            <person name="Lenz T."/>
            <person name="Chakravarty S."/>
            <person name="Cornillot E."/>
            <person name="Hu Y."/>
            <person name="Ma W."/>
            <person name="Gonzalez L.M."/>
            <person name="Sanchez S."/>
            <person name="Estrada K."/>
            <person name="Sanchez-Flores A."/>
            <person name="Montero E."/>
            <person name="Harb O.S."/>
            <person name="Le Roch K.G."/>
            <person name="Mamoun C.B."/>
        </authorList>
    </citation>
    <scope>NUCLEOTIDE SEQUENCE</scope>
    <source>
        <strain evidence="1">WA1</strain>
    </source>
</reference>
<sequence>MIFGALYMISQVAQGFKAKPQTSLDGKCALKPTRLYTINPLPESNEPMFQTRHARYPPYPYVDAPPNLFFEVDEDSSGQSQACSQTQSEYMKNATARQNGNNVDPKDTGLLDELHETFPADFDDYVFSTNTAGEKEEIVTDFAEYDILHPGLGPWPNLELLKSQRRDLNTSLFIHFDPQTDYGKCMQGPPMFTKEIKTIGEARTEQRRWLDRNWGLTYDEIANLPRQIREAYYANRYNEADENERFLNVLHYRRSLGKAGSYLHPLEFRYMEDSYTFSPKKSPVARDLRNWDDPLDAPWRLRANEAIWDATAFDWPAERIRVNTGIGIYDITWLPAIVKVVVERSRDEGDAISVTELRLLLLKLEKRLEQLDDEEFTQVYKNHIVVVATKPTDSSRLICRRDWNENVGKEIQIDVYNDEVFRGILLGSNSTFGLKVEIEKEVKILPISLLKKIRLVENMQSRE</sequence>
<evidence type="ECO:0000313" key="2">
    <source>
        <dbReference type="Proteomes" id="UP001214638"/>
    </source>
</evidence>
<name>A0AAD9PPN5_9APIC</name>
<dbReference type="AlphaFoldDB" id="A0AAD9PPN5"/>
<dbReference type="EMBL" id="JALLKP010000001">
    <property type="protein sequence ID" value="KAK2198433.1"/>
    <property type="molecule type" value="Genomic_DNA"/>
</dbReference>
<dbReference type="Proteomes" id="UP001214638">
    <property type="component" value="Unassembled WGS sequence"/>
</dbReference>
<comment type="caution">
    <text evidence="1">The sequence shown here is derived from an EMBL/GenBank/DDBJ whole genome shotgun (WGS) entry which is preliminary data.</text>
</comment>